<dbReference type="AlphaFoldDB" id="A0A9N9S5W9"/>
<sequence>MTHITKTSWIISIFNVCACTIFFVFKFMVFYGYMNISTNGVQDRHKIVSSLPFNPNETNFFTADVDFIFEIGAYFLGIFFNALLPLGVNTAYEKDTFFFFPGYYFISVWLTTVTLVQGIRFALLPFILFAVINFIFMIVVGAMHKYILKEKRGVGRYNSRI</sequence>
<name>A0A9N9S5W9_9DIPT</name>
<feature type="transmembrane region" description="Helical" evidence="1">
    <location>
        <begin position="12"/>
        <end position="34"/>
    </location>
</feature>
<keyword evidence="1" id="KW-1133">Transmembrane helix</keyword>
<feature type="transmembrane region" description="Helical" evidence="1">
    <location>
        <begin position="67"/>
        <end position="84"/>
    </location>
</feature>
<proteinExistence type="predicted"/>
<keyword evidence="3" id="KW-1185">Reference proteome</keyword>
<reference evidence="2" key="1">
    <citation type="submission" date="2022-01" db="EMBL/GenBank/DDBJ databases">
        <authorList>
            <person name="King R."/>
        </authorList>
    </citation>
    <scope>NUCLEOTIDE SEQUENCE</scope>
</reference>
<evidence type="ECO:0000313" key="3">
    <source>
        <dbReference type="Proteomes" id="UP001153620"/>
    </source>
</evidence>
<reference evidence="2" key="2">
    <citation type="submission" date="2022-10" db="EMBL/GenBank/DDBJ databases">
        <authorList>
            <consortium name="ENA_rothamsted_submissions"/>
            <consortium name="culmorum"/>
            <person name="King R."/>
        </authorList>
    </citation>
    <scope>NUCLEOTIDE SEQUENCE</scope>
</reference>
<organism evidence="2 3">
    <name type="scientific">Chironomus riparius</name>
    <dbReference type="NCBI Taxonomy" id="315576"/>
    <lineage>
        <taxon>Eukaryota</taxon>
        <taxon>Metazoa</taxon>
        <taxon>Ecdysozoa</taxon>
        <taxon>Arthropoda</taxon>
        <taxon>Hexapoda</taxon>
        <taxon>Insecta</taxon>
        <taxon>Pterygota</taxon>
        <taxon>Neoptera</taxon>
        <taxon>Endopterygota</taxon>
        <taxon>Diptera</taxon>
        <taxon>Nematocera</taxon>
        <taxon>Chironomoidea</taxon>
        <taxon>Chironomidae</taxon>
        <taxon>Chironominae</taxon>
        <taxon>Chironomus</taxon>
    </lineage>
</organism>
<dbReference type="EMBL" id="OU895880">
    <property type="protein sequence ID" value="CAG9811034.1"/>
    <property type="molecule type" value="Genomic_DNA"/>
</dbReference>
<evidence type="ECO:0000256" key="1">
    <source>
        <dbReference type="SAM" id="Phobius"/>
    </source>
</evidence>
<accession>A0A9N9S5W9</accession>
<gene>
    <name evidence="2" type="ORF">CHIRRI_LOCUS13844</name>
</gene>
<dbReference type="Proteomes" id="UP001153620">
    <property type="component" value="Chromosome 4"/>
</dbReference>
<dbReference type="OrthoDB" id="10304422at2759"/>
<feature type="transmembrane region" description="Helical" evidence="1">
    <location>
        <begin position="122"/>
        <end position="143"/>
    </location>
</feature>
<keyword evidence="1" id="KW-0812">Transmembrane</keyword>
<feature type="transmembrane region" description="Helical" evidence="1">
    <location>
        <begin position="96"/>
        <end position="116"/>
    </location>
</feature>
<keyword evidence="1" id="KW-0472">Membrane</keyword>
<evidence type="ECO:0000313" key="2">
    <source>
        <dbReference type="EMBL" id="CAG9811034.1"/>
    </source>
</evidence>
<protein>
    <submittedName>
        <fullName evidence="2">Uncharacterized protein</fullName>
    </submittedName>
</protein>